<dbReference type="Gene3D" id="3.40.30.10">
    <property type="entry name" value="Glutaredoxin"/>
    <property type="match status" value="1"/>
</dbReference>
<sequence length="182" mass="21037">MVVYIYSMRILSLILLVILLSCKNDANENSTVAADLQKESNIELDLTVYDFEGLKPYLKTMTDSVYVVNFWATWCAPCIKEMPYFEAINKKYKNKGVKVTLVSLDFPRKYESHLKPFIKKNKLTSEVVVLNDPDSNSWIPEINPDWSGAIPATLIFSKDNRAFYEQPFTFEELEAELLKFIN</sequence>
<accession>A0A4R7PYX1</accession>
<protein>
    <submittedName>
        <fullName evidence="6">AhpC/TSA family protein</fullName>
    </submittedName>
</protein>
<keyword evidence="4" id="KW-0676">Redox-active center</keyword>
<dbReference type="GO" id="GO:0016491">
    <property type="term" value="F:oxidoreductase activity"/>
    <property type="evidence" value="ECO:0007669"/>
    <property type="project" value="InterPro"/>
</dbReference>
<keyword evidence="2" id="KW-0201">Cytochrome c-type biogenesis</keyword>
<evidence type="ECO:0000313" key="7">
    <source>
        <dbReference type="Proteomes" id="UP000294689"/>
    </source>
</evidence>
<dbReference type="GO" id="GO:0030313">
    <property type="term" value="C:cell envelope"/>
    <property type="evidence" value="ECO:0007669"/>
    <property type="project" value="UniProtKB-SubCell"/>
</dbReference>
<keyword evidence="7" id="KW-1185">Reference proteome</keyword>
<organism evidence="6 7">
    <name type="scientific">Gelidibacter sediminis</name>
    <dbReference type="NCBI Taxonomy" id="1608710"/>
    <lineage>
        <taxon>Bacteria</taxon>
        <taxon>Pseudomonadati</taxon>
        <taxon>Bacteroidota</taxon>
        <taxon>Flavobacteriia</taxon>
        <taxon>Flavobacteriales</taxon>
        <taxon>Flavobacteriaceae</taxon>
        <taxon>Gelidibacter</taxon>
    </lineage>
</organism>
<dbReference type="CDD" id="cd02966">
    <property type="entry name" value="TlpA_like_family"/>
    <property type="match status" value="1"/>
</dbReference>
<evidence type="ECO:0000256" key="1">
    <source>
        <dbReference type="ARBA" id="ARBA00004196"/>
    </source>
</evidence>
<dbReference type="PANTHER" id="PTHR42852:SF6">
    <property type="entry name" value="THIOL:DISULFIDE INTERCHANGE PROTEIN DSBE"/>
    <property type="match status" value="1"/>
</dbReference>
<dbReference type="InterPro" id="IPR036249">
    <property type="entry name" value="Thioredoxin-like_sf"/>
</dbReference>
<dbReference type="PROSITE" id="PS51352">
    <property type="entry name" value="THIOREDOXIN_2"/>
    <property type="match status" value="1"/>
</dbReference>
<dbReference type="PANTHER" id="PTHR42852">
    <property type="entry name" value="THIOL:DISULFIDE INTERCHANGE PROTEIN DSBE"/>
    <property type="match status" value="1"/>
</dbReference>
<evidence type="ECO:0000313" key="6">
    <source>
        <dbReference type="EMBL" id="TDU39459.1"/>
    </source>
</evidence>
<dbReference type="EMBL" id="SOBW01000008">
    <property type="protein sequence ID" value="TDU39459.1"/>
    <property type="molecule type" value="Genomic_DNA"/>
</dbReference>
<evidence type="ECO:0000259" key="5">
    <source>
        <dbReference type="PROSITE" id="PS51352"/>
    </source>
</evidence>
<gene>
    <name evidence="6" type="ORF">BXY82_1483</name>
</gene>
<dbReference type="AlphaFoldDB" id="A0A4R7PYX1"/>
<comment type="caution">
    <text evidence="6">The sequence shown here is derived from an EMBL/GenBank/DDBJ whole genome shotgun (WGS) entry which is preliminary data.</text>
</comment>
<evidence type="ECO:0000256" key="3">
    <source>
        <dbReference type="ARBA" id="ARBA00023157"/>
    </source>
</evidence>
<dbReference type="GO" id="GO:0016209">
    <property type="term" value="F:antioxidant activity"/>
    <property type="evidence" value="ECO:0007669"/>
    <property type="project" value="InterPro"/>
</dbReference>
<evidence type="ECO:0000256" key="2">
    <source>
        <dbReference type="ARBA" id="ARBA00022748"/>
    </source>
</evidence>
<reference evidence="6 7" key="1">
    <citation type="submission" date="2019-03" db="EMBL/GenBank/DDBJ databases">
        <title>Genomic Encyclopedia of Archaeal and Bacterial Type Strains, Phase II (KMG-II): from individual species to whole genera.</title>
        <authorList>
            <person name="Goeker M."/>
        </authorList>
    </citation>
    <scope>NUCLEOTIDE SEQUENCE [LARGE SCALE GENOMIC DNA]</scope>
    <source>
        <strain evidence="6 7">DSM 28135</strain>
    </source>
</reference>
<comment type="subcellular location">
    <subcellularLocation>
        <location evidence="1">Cell envelope</location>
    </subcellularLocation>
</comment>
<proteinExistence type="predicted"/>
<feature type="domain" description="Thioredoxin" evidence="5">
    <location>
        <begin position="33"/>
        <end position="182"/>
    </location>
</feature>
<evidence type="ECO:0000256" key="4">
    <source>
        <dbReference type="ARBA" id="ARBA00023284"/>
    </source>
</evidence>
<dbReference type="Pfam" id="PF00578">
    <property type="entry name" value="AhpC-TSA"/>
    <property type="match status" value="1"/>
</dbReference>
<keyword evidence="3" id="KW-1015">Disulfide bond</keyword>
<dbReference type="InterPro" id="IPR000866">
    <property type="entry name" value="AhpC/TSA"/>
</dbReference>
<dbReference type="InterPro" id="IPR050553">
    <property type="entry name" value="Thioredoxin_ResA/DsbE_sf"/>
</dbReference>
<dbReference type="Proteomes" id="UP000294689">
    <property type="component" value="Unassembled WGS sequence"/>
</dbReference>
<name>A0A4R7PYX1_9FLAO</name>
<dbReference type="SUPFAM" id="SSF52833">
    <property type="entry name" value="Thioredoxin-like"/>
    <property type="match status" value="1"/>
</dbReference>
<dbReference type="GO" id="GO:0017004">
    <property type="term" value="P:cytochrome complex assembly"/>
    <property type="evidence" value="ECO:0007669"/>
    <property type="project" value="UniProtKB-KW"/>
</dbReference>
<dbReference type="InterPro" id="IPR013766">
    <property type="entry name" value="Thioredoxin_domain"/>
</dbReference>